<dbReference type="EMBL" id="CP002343">
    <property type="protein sequence ID" value="ADU49626.1"/>
    <property type="molecule type" value="Genomic_DNA"/>
</dbReference>
<dbReference type="Gene3D" id="3.10.129.10">
    <property type="entry name" value="Hotdog Thioesterase"/>
    <property type="match status" value="1"/>
</dbReference>
<dbReference type="InterPro" id="IPR039569">
    <property type="entry name" value="FAS1-like_DH_region"/>
</dbReference>
<evidence type="ECO:0000313" key="3">
    <source>
        <dbReference type="Proteomes" id="UP000008914"/>
    </source>
</evidence>
<dbReference type="HOGENOM" id="CLU_1531707_0_0_11"/>
<dbReference type="STRING" id="710696.Intca_3141"/>
<name>E6SCM2_INTC7</name>
<sequence>MKTQSEAVEKSYAAARASIGKRHRTLLGTVTEKEFQRFAYAIGDQNDVYLDAEAARAAGHQQTVAPPLFLTSLMTWEPGPPENSLRPDGAGRTELGEVPLEGLRLMGAGQDLEFHADVIDGLEVWMELSVDDVQLKSGPSGSLLLLHLLRRYFDGDERLLVTCRETFIAR</sequence>
<dbReference type="KEGG" id="ica:Intca_3141"/>
<dbReference type="Proteomes" id="UP000008914">
    <property type="component" value="Chromosome"/>
</dbReference>
<evidence type="ECO:0000313" key="2">
    <source>
        <dbReference type="EMBL" id="ADU49626.1"/>
    </source>
</evidence>
<dbReference type="Pfam" id="PF13452">
    <property type="entry name" value="FAS1_DH_region"/>
    <property type="match status" value="1"/>
</dbReference>
<reference evidence="2 3" key="1">
    <citation type="journal article" date="2010" name="Stand. Genomic Sci.">
        <title>Complete genome sequence of Intrasporangium calvum type strain (7 KIP).</title>
        <authorList>
            <person name="Del Rio T.G."/>
            <person name="Chertkov O."/>
            <person name="Yasawong M."/>
            <person name="Lucas S."/>
            <person name="Deshpande S."/>
            <person name="Cheng J.F."/>
            <person name="Detter C."/>
            <person name="Tapia R."/>
            <person name="Han C."/>
            <person name="Goodwin L."/>
            <person name="Pitluck S."/>
            <person name="Liolios K."/>
            <person name="Ivanova N."/>
            <person name="Mavromatis K."/>
            <person name="Pati A."/>
            <person name="Chen A."/>
            <person name="Palaniappan K."/>
            <person name="Land M."/>
            <person name="Hauser L."/>
            <person name="Chang Y.J."/>
            <person name="Jeffries C.D."/>
            <person name="Rohde M."/>
            <person name="Pukall R."/>
            <person name="Sikorski J."/>
            <person name="Goker M."/>
            <person name="Woyke T."/>
            <person name="Bristow J."/>
            <person name="Eisen J.A."/>
            <person name="Markowitz V."/>
            <person name="Hugenholtz P."/>
            <person name="Kyrpides N.C."/>
            <person name="Klenk H.P."/>
            <person name="Lapidus A."/>
        </authorList>
    </citation>
    <scope>NUCLEOTIDE SEQUENCE [LARGE SCALE GENOMIC DNA]</scope>
    <source>
        <strain evidence="3">ATCC 23552 / DSM 43043 / JCM 3097 / NBRC 12989 / 7 KIP</strain>
    </source>
</reference>
<dbReference type="eggNOG" id="COG2030">
    <property type="taxonomic scope" value="Bacteria"/>
</dbReference>
<organism evidence="2 3">
    <name type="scientific">Intrasporangium calvum (strain ATCC 23552 / DSM 43043 / JCM 3097 / NBRC 12989 / NCIMB 10167 / NRRL B-3866 / 7 KIP)</name>
    <dbReference type="NCBI Taxonomy" id="710696"/>
    <lineage>
        <taxon>Bacteria</taxon>
        <taxon>Bacillati</taxon>
        <taxon>Actinomycetota</taxon>
        <taxon>Actinomycetes</taxon>
        <taxon>Micrococcales</taxon>
        <taxon>Intrasporangiaceae</taxon>
        <taxon>Intrasporangium</taxon>
    </lineage>
</organism>
<evidence type="ECO:0000259" key="1">
    <source>
        <dbReference type="Pfam" id="PF13452"/>
    </source>
</evidence>
<gene>
    <name evidence="2" type="ordered locus">Intca_3141</name>
</gene>
<accession>E6SCM2</accession>
<feature type="domain" description="FAS1-like dehydratase" evidence="1">
    <location>
        <begin position="19"/>
        <end position="160"/>
    </location>
</feature>
<protein>
    <recommendedName>
        <fullName evidence="1">FAS1-like dehydratase domain-containing protein</fullName>
    </recommendedName>
</protein>
<proteinExistence type="predicted"/>
<dbReference type="AlphaFoldDB" id="E6SCM2"/>
<dbReference type="SUPFAM" id="SSF54637">
    <property type="entry name" value="Thioesterase/thiol ester dehydrase-isomerase"/>
    <property type="match status" value="1"/>
</dbReference>
<dbReference type="InterPro" id="IPR029069">
    <property type="entry name" value="HotDog_dom_sf"/>
</dbReference>
<keyword evidence="3" id="KW-1185">Reference proteome</keyword>
<dbReference type="CDD" id="cd03441">
    <property type="entry name" value="R_hydratase_like"/>
    <property type="match status" value="1"/>
</dbReference>